<feature type="compositionally biased region" description="Polar residues" evidence="1">
    <location>
        <begin position="575"/>
        <end position="589"/>
    </location>
</feature>
<name>A0ABM0MH86_SACKO</name>
<evidence type="ECO:0000256" key="1">
    <source>
        <dbReference type="SAM" id="MobiDB-lite"/>
    </source>
</evidence>
<dbReference type="PROSITE" id="PS50011">
    <property type="entry name" value="PROTEIN_KINASE_DOM"/>
    <property type="match status" value="1"/>
</dbReference>
<dbReference type="SUPFAM" id="SSF56112">
    <property type="entry name" value="Protein kinase-like (PK-like)"/>
    <property type="match status" value="1"/>
</dbReference>
<dbReference type="Proteomes" id="UP000694865">
    <property type="component" value="Unplaced"/>
</dbReference>
<dbReference type="InterPro" id="IPR000719">
    <property type="entry name" value="Prot_kinase_dom"/>
</dbReference>
<feature type="compositionally biased region" description="Acidic residues" evidence="1">
    <location>
        <begin position="592"/>
        <end position="604"/>
    </location>
</feature>
<feature type="region of interest" description="Disordered" evidence="1">
    <location>
        <begin position="568"/>
        <end position="604"/>
    </location>
</feature>
<protein>
    <submittedName>
        <fullName evidence="4">Tyrosine-protein kinase Abl-like</fullName>
    </submittedName>
</protein>
<dbReference type="Pfam" id="PF07714">
    <property type="entry name" value="PK_Tyr_Ser-Thr"/>
    <property type="match status" value="1"/>
</dbReference>
<sequence length="604" mass="66874">MPYLVIMEFCAFGDVKGFLLRRRSEATTLSQSGVLIGMACGIANGLEYMHRANMVHNDLSARNCVVSVDMTVKIGDYGISQHRYKNDYYNSCHDIKLPIRWMAPETLDCQGVWVVPKESSMSKPANVWSFGVILWELLEFGRQPYDALDDSAVLKKVIVEQNVKLRQPVLDVAFADRWFEIMLFCWLFPEQRPIMAEICALLKHLKLQSSVIKESMAAENEGSLFDDKWNAIRPKQTPSIVDSEKFEPDFTPKSNNISKIDSGFSRIDTSGFAENASFADDLSKNTLSSQHNTIGSNNISPGFASMTNNQSVTPRSAPAATPPTTPNTNLGQNSFSIFEETIPMAEIKHANPNTNHIKITAQVHMNNDSIVSDQQNNTVGENANTNMVETKTTTIVQRDVPESPKQNTVIMTRMPSELNGSDDNEVVVVDSANLTHIQPSVVTEVILTDEDTSVSISSEGKSLPSDLTTINIDTGDDDNVTCAIVGYQNDDVSQPVSRRNIKKRNRTFQIIEVNNDTEIHSTDNVPIIATTEGSDGEDMVMAQEEEVTDQAGDYKKTVTFDHESNFSESAGDALINNSLSQKNENATNADTRDEEDVEFDLGLG</sequence>
<feature type="region of interest" description="Disordered" evidence="1">
    <location>
        <begin position="287"/>
        <end position="331"/>
    </location>
</feature>
<accession>A0ABM0MH86</accession>
<dbReference type="Gene3D" id="1.10.510.10">
    <property type="entry name" value="Transferase(Phosphotransferase) domain 1"/>
    <property type="match status" value="1"/>
</dbReference>
<feature type="compositionally biased region" description="Polar residues" evidence="1">
    <location>
        <begin position="287"/>
        <end position="314"/>
    </location>
</feature>
<dbReference type="PANTHER" id="PTHR24417:SF7">
    <property type="entry name" value="CHROMATIN MODIFICATION-RELATED PROTEIN EAF1"/>
    <property type="match status" value="1"/>
</dbReference>
<dbReference type="GeneID" id="102805130"/>
<gene>
    <name evidence="4" type="primary">LOC102805130</name>
</gene>
<proteinExistence type="predicted"/>
<feature type="domain" description="Protein kinase" evidence="2">
    <location>
        <begin position="1"/>
        <end position="207"/>
    </location>
</feature>
<dbReference type="PRINTS" id="PR00109">
    <property type="entry name" value="TYRKINASE"/>
</dbReference>
<keyword evidence="3" id="KW-1185">Reference proteome</keyword>
<evidence type="ECO:0000259" key="2">
    <source>
        <dbReference type="PROSITE" id="PS50011"/>
    </source>
</evidence>
<dbReference type="PANTHER" id="PTHR24417">
    <property type="entry name" value="SERINE/THREONINE-PROTEIN KINASE LMTK1"/>
    <property type="match status" value="1"/>
</dbReference>
<reference evidence="4" key="1">
    <citation type="submission" date="2025-08" db="UniProtKB">
        <authorList>
            <consortium name="RefSeq"/>
        </authorList>
    </citation>
    <scope>IDENTIFICATION</scope>
    <source>
        <tissue evidence="4">Testes</tissue>
    </source>
</reference>
<dbReference type="InterPro" id="IPR008266">
    <property type="entry name" value="Tyr_kinase_AS"/>
</dbReference>
<evidence type="ECO:0000313" key="3">
    <source>
        <dbReference type="Proteomes" id="UP000694865"/>
    </source>
</evidence>
<dbReference type="RefSeq" id="XP_006819377.1">
    <property type="nucleotide sequence ID" value="XM_006819314.1"/>
</dbReference>
<dbReference type="InterPro" id="IPR001245">
    <property type="entry name" value="Ser-Thr/Tyr_kinase_cat_dom"/>
</dbReference>
<evidence type="ECO:0000313" key="4">
    <source>
        <dbReference type="RefSeq" id="XP_006819377.1"/>
    </source>
</evidence>
<dbReference type="InterPro" id="IPR011009">
    <property type="entry name" value="Kinase-like_dom_sf"/>
</dbReference>
<dbReference type="PROSITE" id="PS00109">
    <property type="entry name" value="PROTEIN_KINASE_TYR"/>
    <property type="match status" value="1"/>
</dbReference>
<organism evidence="3 4">
    <name type="scientific">Saccoglossus kowalevskii</name>
    <name type="common">Acorn worm</name>
    <dbReference type="NCBI Taxonomy" id="10224"/>
    <lineage>
        <taxon>Eukaryota</taxon>
        <taxon>Metazoa</taxon>
        <taxon>Hemichordata</taxon>
        <taxon>Enteropneusta</taxon>
        <taxon>Harrimaniidae</taxon>
        <taxon>Saccoglossus</taxon>
    </lineage>
</organism>